<evidence type="ECO:0000259" key="4">
    <source>
        <dbReference type="Pfam" id="PF00296"/>
    </source>
</evidence>
<dbReference type="GO" id="GO:0016705">
    <property type="term" value="F:oxidoreductase activity, acting on paired donors, with incorporation or reduction of molecular oxygen"/>
    <property type="evidence" value="ECO:0007669"/>
    <property type="project" value="InterPro"/>
</dbReference>
<comment type="caution">
    <text evidence="5">The sequence shown here is derived from an EMBL/GenBank/DDBJ whole genome shotgun (WGS) entry which is preliminary data.</text>
</comment>
<name>A0A401Z669_9ACTN</name>
<dbReference type="InterPro" id="IPR011251">
    <property type="entry name" value="Luciferase-like_dom"/>
</dbReference>
<evidence type="ECO:0000256" key="1">
    <source>
        <dbReference type="ARBA" id="ARBA00023002"/>
    </source>
</evidence>
<dbReference type="PANTHER" id="PTHR30137:SF8">
    <property type="entry name" value="BLR5498 PROTEIN"/>
    <property type="match status" value="1"/>
</dbReference>
<gene>
    <name evidence="5" type="ORF">EHYA_10093</name>
</gene>
<dbReference type="SUPFAM" id="SSF51679">
    <property type="entry name" value="Bacterial luciferase-like"/>
    <property type="match status" value="1"/>
</dbReference>
<evidence type="ECO:0000256" key="3">
    <source>
        <dbReference type="SAM" id="MobiDB-lite"/>
    </source>
</evidence>
<dbReference type="SMR" id="A0A401Z669"/>
<proteinExistence type="predicted"/>
<feature type="compositionally biased region" description="Basic and acidic residues" evidence="3">
    <location>
        <begin position="266"/>
        <end position="279"/>
    </location>
</feature>
<dbReference type="PANTHER" id="PTHR30137">
    <property type="entry name" value="LUCIFERASE-LIKE MONOOXYGENASE"/>
    <property type="match status" value="1"/>
</dbReference>
<sequence length="365" mass="38862">MIPAGETRFGILLATQRGPGQSDNDVFRDTLTLAARAEALGLDDLWVTEHHFGDAAIGPSALALAAFLLGRTERITVGTAVTLLPLHHPIHVAEQAALLDQLSGGRFVLGVGRGQTTTEYEVIGRGIDDRRRGAAEPLDLIRAAWTGRVGASSDRYAFSPVTPTPAPLTRSGPPVYVAAGSAGTIETAAARGLPMLLSFDKNAEAKAEMVALHTEFAAAAGHPTGGFPHAFLLFAHVTESATRAHDLMADRARYLLRDAQPPASPERPHESTENHEAEPQREALIAAVTEHLLESQAVGGVDTCVRHVLRHIRASGCSRVLFQVEQVTDPDDALANLRRLATEVLPAVRAQLAIDAAEPHPGRAR</sequence>
<dbReference type="EMBL" id="BIFH01000061">
    <property type="protein sequence ID" value="GCE02316.1"/>
    <property type="molecule type" value="Genomic_DNA"/>
</dbReference>
<dbReference type="RefSeq" id="WP_160161873.1">
    <property type="nucleotide sequence ID" value="NZ_BIFH01000061.1"/>
</dbReference>
<dbReference type="Proteomes" id="UP000286931">
    <property type="component" value="Unassembled WGS sequence"/>
</dbReference>
<evidence type="ECO:0000313" key="5">
    <source>
        <dbReference type="EMBL" id="GCE02316.1"/>
    </source>
</evidence>
<dbReference type="Pfam" id="PF00296">
    <property type="entry name" value="Bac_luciferase"/>
    <property type="match status" value="1"/>
</dbReference>
<feature type="region of interest" description="Disordered" evidence="3">
    <location>
        <begin position="260"/>
        <end position="279"/>
    </location>
</feature>
<keyword evidence="6" id="KW-1185">Reference proteome</keyword>
<dbReference type="AlphaFoldDB" id="A0A401Z669"/>
<evidence type="ECO:0000313" key="6">
    <source>
        <dbReference type="Proteomes" id="UP000286931"/>
    </source>
</evidence>
<dbReference type="GO" id="GO:0005829">
    <property type="term" value="C:cytosol"/>
    <property type="evidence" value="ECO:0007669"/>
    <property type="project" value="TreeGrafter"/>
</dbReference>
<organism evidence="5 6">
    <name type="scientific">Embleya hyalina</name>
    <dbReference type="NCBI Taxonomy" id="516124"/>
    <lineage>
        <taxon>Bacteria</taxon>
        <taxon>Bacillati</taxon>
        <taxon>Actinomycetota</taxon>
        <taxon>Actinomycetes</taxon>
        <taxon>Kitasatosporales</taxon>
        <taxon>Streptomycetaceae</taxon>
        <taxon>Embleya</taxon>
    </lineage>
</organism>
<dbReference type="GO" id="GO:0004497">
    <property type="term" value="F:monooxygenase activity"/>
    <property type="evidence" value="ECO:0007669"/>
    <property type="project" value="UniProtKB-KW"/>
</dbReference>
<protein>
    <submittedName>
        <fullName evidence="5">Alkanal monooxygenase</fullName>
    </submittedName>
</protein>
<dbReference type="InterPro" id="IPR050766">
    <property type="entry name" value="Bact_Lucif_Oxidored"/>
</dbReference>
<evidence type="ECO:0000256" key="2">
    <source>
        <dbReference type="ARBA" id="ARBA00023033"/>
    </source>
</evidence>
<keyword evidence="1" id="KW-0560">Oxidoreductase</keyword>
<reference evidence="5 6" key="1">
    <citation type="submission" date="2018-12" db="EMBL/GenBank/DDBJ databases">
        <title>Draft genome sequence of Embleya hyalina NBRC 13850T.</title>
        <authorList>
            <person name="Komaki H."/>
            <person name="Hosoyama A."/>
            <person name="Kimura A."/>
            <person name="Ichikawa N."/>
            <person name="Tamura T."/>
        </authorList>
    </citation>
    <scope>NUCLEOTIDE SEQUENCE [LARGE SCALE GENOMIC DNA]</scope>
    <source>
        <strain evidence="5 6">NBRC 13850</strain>
    </source>
</reference>
<dbReference type="Gene3D" id="3.20.20.30">
    <property type="entry name" value="Luciferase-like domain"/>
    <property type="match status" value="1"/>
</dbReference>
<keyword evidence="2 5" id="KW-0503">Monooxygenase</keyword>
<dbReference type="InterPro" id="IPR036661">
    <property type="entry name" value="Luciferase-like_sf"/>
</dbReference>
<dbReference type="OrthoDB" id="7903015at2"/>
<accession>A0A401Z669</accession>
<feature type="domain" description="Luciferase-like" evidence="4">
    <location>
        <begin position="7"/>
        <end position="316"/>
    </location>
</feature>